<dbReference type="SUPFAM" id="SSF52540">
    <property type="entry name" value="P-loop containing nucleoside triphosphate hydrolases"/>
    <property type="match status" value="1"/>
</dbReference>
<protein>
    <submittedName>
        <fullName evidence="2">ABC transporter ATP-binding protein</fullName>
    </submittedName>
</protein>
<dbReference type="AlphaFoldDB" id="A0A7I8D8M0"/>
<evidence type="ECO:0000313" key="2">
    <source>
        <dbReference type="EMBL" id="BCI61553.1"/>
    </source>
</evidence>
<dbReference type="Gene3D" id="2.40.50.100">
    <property type="match status" value="1"/>
</dbReference>
<dbReference type="InterPro" id="IPR003439">
    <property type="entry name" value="ABC_transporter-like_ATP-bd"/>
</dbReference>
<dbReference type="Proteomes" id="UP000593890">
    <property type="component" value="Chromosome"/>
</dbReference>
<dbReference type="EMBL" id="AP023321">
    <property type="protein sequence ID" value="BCI61553.1"/>
    <property type="molecule type" value="Genomic_DNA"/>
</dbReference>
<name>A0A7I8D8M0_9FIRM</name>
<feature type="domain" description="ABC transporter" evidence="1">
    <location>
        <begin position="31"/>
        <end position="262"/>
    </location>
</feature>
<dbReference type="GO" id="GO:0016887">
    <property type="term" value="F:ATP hydrolysis activity"/>
    <property type="evidence" value="ECO:0007669"/>
    <property type="project" value="InterPro"/>
</dbReference>
<proteinExistence type="predicted"/>
<dbReference type="InterPro" id="IPR012340">
    <property type="entry name" value="NA-bd_OB-fold"/>
</dbReference>
<dbReference type="GO" id="GO:0005524">
    <property type="term" value="F:ATP binding"/>
    <property type="evidence" value="ECO:0007669"/>
    <property type="project" value="UniProtKB-KW"/>
</dbReference>
<dbReference type="PANTHER" id="PTHR43875">
    <property type="entry name" value="MALTODEXTRIN IMPORT ATP-BINDING PROTEIN MSMX"/>
    <property type="match status" value="1"/>
</dbReference>
<dbReference type="InterPro" id="IPR008995">
    <property type="entry name" value="Mo/tungstate-bd_C_term_dom"/>
</dbReference>
<organism evidence="2 3">
    <name type="scientific">Solibaculum mannosilyticum</name>
    <dbReference type="NCBI Taxonomy" id="2780922"/>
    <lineage>
        <taxon>Bacteria</taxon>
        <taxon>Bacillati</taxon>
        <taxon>Bacillota</taxon>
        <taxon>Clostridia</taxon>
        <taxon>Eubacteriales</taxon>
        <taxon>Oscillospiraceae</taxon>
        <taxon>Solibaculum</taxon>
    </lineage>
</organism>
<gene>
    <name evidence="2" type="primary">msmX</name>
    <name evidence="2" type="ORF">C12CBH8_21920</name>
</gene>
<dbReference type="PROSITE" id="PS50893">
    <property type="entry name" value="ABC_TRANSPORTER_2"/>
    <property type="match status" value="1"/>
</dbReference>
<dbReference type="Gene3D" id="3.40.50.300">
    <property type="entry name" value="P-loop containing nucleotide triphosphate hydrolases"/>
    <property type="match status" value="1"/>
</dbReference>
<dbReference type="Pfam" id="PF00005">
    <property type="entry name" value="ABC_tran"/>
    <property type="match status" value="1"/>
</dbReference>
<dbReference type="GO" id="GO:0055052">
    <property type="term" value="C:ATP-binding cassette (ABC) transporter complex, substrate-binding subunit-containing"/>
    <property type="evidence" value="ECO:0007669"/>
    <property type="project" value="TreeGrafter"/>
</dbReference>
<dbReference type="PANTHER" id="PTHR43875:SF1">
    <property type="entry name" value="OSMOPROTECTIVE COMPOUNDS UPTAKE ATP-BINDING PROTEIN GGTA"/>
    <property type="match status" value="1"/>
</dbReference>
<evidence type="ECO:0000313" key="3">
    <source>
        <dbReference type="Proteomes" id="UP000593890"/>
    </source>
</evidence>
<accession>A0A7I8D8M0</accession>
<dbReference type="InterPro" id="IPR047641">
    <property type="entry name" value="ABC_transpr_MalK/UgpC-like"/>
</dbReference>
<reference evidence="3" key="1">
    <citation type="submission" date="2020-07" db="EMBL/GenBank/DDBJ databases">
        <title>Complete genome sequencing of Clostridia bacterium strain 12CBH8.</title>
        <authorList>
            <person name="Sakamoto M."/>
            <person name="Murakami T."/>
            <person name="Mori H."/>
        </authorList>
    </citation>
    <scope>NUCLEOTIDE SEQUENCE [LARGE SCALE GENOMIC DNA]</scope>
    <source>
        <strain evidence="3">12CBH8</strain>
    </source>
</reference>
<dbReference type="InterPro" id="IPR027417">
    <property type="entry name" value="P-loop_NTPase"/>
</dbReference>
<keyword evidence="2" id="KW-0067">ATP-binding</keyword>
<dbReference type="Gene3D" id="2.40.50.140">
    <property type="entry name" value="Nucleic acid-binding proteins"/>
    <property type="match status" value="1"/>
</dbReference>
<sequence>MIYLLYEYENRGQENMLLTIGRKGDEWMSKLMLHNLHKTFSDGTIAVRNLSIKADEKRITVLAGPAGSGKSSIFRLIMGADRPDQGTVTLDDKSIVYGQDPGYNAIMISENYTLYPRMTVAQNMAFGLKIEHMDKEGIQNRVTQAASLLGIEDILANRAEELSNVEKFWVVMGRAVCRQPAVYLLDDPLRSLNPDDQLSVCRQISAVQKKLGTVVLFATRDCRQAQALEGNVVVLRDGGIAQSGTAEDISQNPHNMFVASFFSSPPLNLVDVLPHIVDGKLYFLIDHKGRPQGNYAVSIRAEEYFSKDLAQEGRELTVGIRPDGIRMDRESLNRYADCVMEATVEEVERTPWHCLILLDLDGHKLVMKAAASCGGLEEGDVIPVALLPDRMLLFDKLSGKTLLSGRDS</sequence>
<keyword evidence="2" id="KW-0547">Nucleotide-binding</keyword>
<dbReference type="KEGG" id="sman:C12CBH8_21920"/>
<evidence type="ECO:0000259" key="1">
    <source>
        <dbReference type="PROSITE" id="PS50893"/>
    </source>
</evidence>
<keyword evidence="3" id="KW-1185">Reference proteome</keyword>
<dbReference type="SUPFAM" id="SSF50331">
    <property type="entry name" value="MOP-like"/>
    <property type="match status" value="1"/>
</dbReference>